<dbReference type="FunFam" id="1.10.110.10:FF:000001">
    <property type="entry name" value="Bifunctional inhibitor/lipid-transfer protein/seed storage 2S albumin superfamily protein"/>
    <property type="match status" value="1"/>
</dbReference>
<comment type="similarity">
    <text evidence="2">Belongs to the plant LTP family.</text>
</comment>
<evidence type="ECO:0000313" key="13">
    <source>
        <dbReference type="EMBL" id="CAI9771556.1"/>
    </source>
</evidence>
<dbReference type="AlphaFoldDB" id="A0AAD1ZKL2"/>
<dbReference type="PROSITE" id="PS51257">
    <property type="entry name" value="PROKAR_LIPOPROTEIN"/>
    <property type="match status" value="1"/>
</dbReference>
<feature type="signal peptide" evidence="11">
    <location>
        <begin position="1"/>
        <end position="19"/>
    </location>
</feature>
<feature type="domain" description="Bifunctional inhibitor/plant lipid transfer protein/seed storage helical" evidence="12">
    <location>
        <begin position="47"/>
        <end position="125"/>
    </location>
</feature>
<dbReference type="SUPFAM" id="SSF47699">
    <property type="entry name" value="Bifunctional inhibitor/lipid-transfer protein/seed storage 2S albumin"/>
    <property type="match status" value="1"/>
</dbReference>
<name>A0AAD1ZKL2_9LAMI</name>
<sequence length="208" mass="21286">MKTPFTVLCILVAVATGCTENNQDRTPVRLQPKGPAPALAPPATEDCISLIFNMVDCMTFLGNGGIETKPVGSCCSGFKMVVDKNADCICRALKSSISLGIDVNMTKAMKLPSACGLSSFKLADCKVKTPSTAASPPQSPDIPTPTKPPAAPSGHSGTPEAPSGHGGTADHQAAAPSHTSNGAYATYATLSILFSLVVSASSFFNVLA</sequence>
<evidence type="ECO:0000256" key="3">
    <source>
        <dbReference type="ARBA" id="ARBA00022475"/>
    </source>
</evidence>
<organism evidence="13 14">
    <name type="scientific">Fraxinus pennsylvanica</name>
    <dbReference type="NCBI Taxonomy" id="56036"/>
    <lineage>
        <taxon>Eukaryota</taxon>
        <taxon>Viridiplantae</taxon>
        <taxon>Streptophyta</taxon>
        <taxon>Embryophyta</taxon>
        <taxon>Tracheophyta</taxon>
        <taxon>Spermatophyta</taxon>
        <taxon>Magnoliopsida</taxon>
        <taxon>eudicotyledons</taxon>
        <taxon>Gunneridae</taxon>
        <taxon>Pentapetalae</taxon>
        <taxon>asterids</taxon>
        <taxon>lamiids</taxon>
        <taxon>Lamiales</taxon>
        <taxon>Oleaceae</taxon>
        <taxon>Oleeae</taxon>
        <taxon>Fraxinus</taxon>
    </lineage>
</organism>
<protein>
    <recommendedName>
        <fullName evidence="12">Bifunctional inhibitor/plant lipid transfer protein/seed storage helical domain-containing protein</fullName>
    </recommendedName>
</protein>
<evidence type="ECO:0000256" key="2">
    <source>
        <dbReference type="ARBA" id="ARBA00009748"/>
    </source>
</evidence>
<dbReference type="SMART" id="SM00499">
    <property type="entry name" value="AAI"/>
    <property type="match status" value="1"/>
</dbReference>
<keyword evidence="10" id="KW-1133">Transmembrane helix</keyword>
<feature type="transmembrane region" description="Helical" evidence="10">
    <location>
        <begin position="184"/>
        <end position="207"/>
    </location>
</feature>
<evidence type="ECO:0000256" key="8">
    <source>
        <dbReference type="ARBA" id="ARBA00023288"/>
    </source>
</evidence>
<feature type="region of interest" description="Disordered" evidence="9">
    <location>
        <begin position="131"/>
        <end position="175"/>
    </location>
</feature>
<dbReference type="PANTHER" id="PTHR33044">
    <property type="entry name" value="BIFUNCTIONAL INHIBITOR/LIPID-TRANSFER PROTEIN/SEED STORAGE 2S ALBUMIN SUPERFAMILY PROTEIN-RELATED"/>
    <property type="match status" value="1"/>
</dbReference>
<dbReference type="Pfam" id="PF14368">
    <property type="entry name" value="LTP_2"/>
    <property type="match status" value="1"/>
</dbReference>
<dbReference type="Gene3D" id="1.10.110.10">
    <property type="entry name" value="Plant lipid-transfer and hydrophobic proteins"/>
    <property type="match status" value="1"/>
</dbReference>
<dbReference type="Proteomes" id="UP000834106">
    <property type="component" value="Chromosome 11"/>
</dbReference>
<keyword evidence="14" id="KW-1185">Reference proteome</keyword>
<evidence type="ECO:0000256" key="9">
    <source>
        <dbReference type="SAM" id="MobiDB-lite"/>
    </source>
</evidence>
<gene>
    <name evidence="13" type="ORF">FPE_LOCUS18986</name>
</gene>
<feature type="chain" id="PRO_5041946584" description="Bifunctional inhibitor/plant lipid transfer protein/seed storage helical domain-containing protein" evidence="11">
    <location>
        <begin position="20"/>
        <end position="208"/>
    </location>
</feature>
<accession>A0AAD1ZKL2</accession>
<dbReference type="InterPro" id="IPR016140">
    <property type="entry name" value="Bifunc_inhib/LTP/seed_store"/>
</dbReference>
<keyword evidence="4" id="KW-0336">GPI-anchor</keyword>
<evidence type="ECO:0000256" key="10">
    <source>
        <dbReference type="SAM" id="Phobius"/>
    </source>
</evidence>
<keyword evidence="10" id="KW-0812">Transmembrane</keyword>
<evidence type="ECO:0000256" key="11">
    <source>
        <dbReference type="SAM" id="SignalP"/>
    </source>
</evidence>
<dbReference type="InterPro" id="IPR036312">
    <property type="entry name" value="Bifun_inhib/LTP/seed_sf"/>
</dbReference>
<proteinExistence type="inferred from homology"/>
<feature type="compositionally biased region" description="Pro residues" evidence="9">
    <location>
        <begin position="137"/>
        <end position="151"/>
    </location>
</feature>
<keyword evidence="5 11" id="KW-0732">Signal</keyword>
<keyword evidence="3" id="KW-1003">Cell membrane</keyword>
<dbReference type="CDD" id="cd00010">
    <property type="entry name" value="AAI_LTSS"/>
    <property type="match status" value="1"/>
</dbReference>
<evidence type="ECO:0000256" key="6">
    <source>
        <dbReference type="ARBA" id="ARBA00023157"/>
    </source>
</evidence>
<evidence type="ECO:0000259" key="12">
    <source>
        <dbReference type="SMART" id="SM00499"/>
    </source>
</evidence>
<evidence type="ECO:0000256" key="7">
    <source>
        <dbReference type="ARBA" id="ARBA00023180"/>
    </source>
</evidence>
<reference evidence="13" key="1">
    <citation type="submission" date="2023-05" db="EMBL/GenBank/DDBJ databases">
        <authorList>
            <person name="Huff M."/>
        </authorList>
    </citation>
    <scope>NUCLEOTIDE SEQUENCE</scope>
</reference>
<evidence type="ECO:0000256" key="5">
    <source>
        <dbReference type="ARBA" id="ARBA00022729"/>
    </source>
</evidence>
<keyword evidence="10" id="KW-0472">Membrane</keyword>
<dbReference type="EMBL" id="OU503046">
    <property type="protein sequence ID" value="CAI9771556.1"/>
    <property type="molecule type" value="Genomic_DNA"/>
</dbReference>
<dbReference type="GO" id="GO:0098552">
    <property type="term" value="C:side of membrane"/>
    <property type="evidence" value="ECO:0007669"/>
    <property type="project" value="UniProtKB-KW"/>
</dbReference>
<dbReference type="GO" id="GO:0005886">
    <property type="term" value="C:plasma membrane"/>
    <property type="evidence" value="ECO:0007669"/>
    <property type="project" value="UniProtKB-SubCell"/>
</dbReference>
<evidence type="ECO:0000256" key="1">
    <source>
        <dbReference type="ARBA" id="ARBA00004609"/>
    </source>
</evidence>
<comment type="subcellular location">
    <subcellularLocation>
        <location evidence="1">Cell membrane</location>
        <topology evidence="1">Lipid-anchor</topology>
        <topology evidence="1">GPI-anchor</topology>
    </subcellularLocation>
</comment>
<evidence type="ECO:0000313" key="14">
    <source>
        <dbReference type="Proteomes" id="UP000834106"/>
    </source>
</evidence>
<keyword evidence="6" id="KW-1015">Disulfide bond</keyword>
<keyword evidence="8" id="KW-0449">Lipoprotein</keyword>
<keyword evidence="7" id="KW-0325">Glycoprotein</keyword>
<evidence type="ECO:0000256" key="4">
    <source>
        <dbReference type="ARBA" id="ARBA00022622"/>
    </source>
</evidence>
<dbReference type="InterPro" id="IPR043325">
    <property type="entry name" value="LTSS"/>
</dbReference>